<reference evidence="2" key="1">
    <citation type="submission" date="2021-01" db="EMBL/GenBank/DDBJ databases">
        <authorList>
            <consortium name="Genoscope - CEA"/>
            <person name="William W."/>
        </authorList>
    </citation>
    <scope>NUCLEOTIDE SEQUENCE</scope>
</reference>
<dbReference type="PANTHER" id="PTHR33935">
    <property type="entry name" value="OS10G0148100 PROTEIN"/>
    <property type="match status" value="1"/>
</dbReference>
<dbReference type="EMBL" id="HG994358">
    <property type="protein sequence ID" value="CAF2275842.1"/>
    <property type="molecule type" value="Genomic_DNA"/>
</dbReference>
<name>A0A817AU28_BRANA</name>
<feature type="chain" id="PRO_5032752293" evidence="1">
    <location>
        <begin position="29"/>
        <end position="356"/>
    </location>
</feature>
<feature type="signal peptide" evidence="1">
    <location>
        <begin position="1"/>
        <end position="28"/>
    </location>
</feature>
<protein>
    <submittedName>
        <fullName evidence="2">(rape) hypothetical protein</fullName>
    </submittedName>
</protein>
<dbReference type="AlphaFoldDB" id="A0A817AU28"/>
<evidence type="ECO:0000256" key="1">
    <source>
        <dbReference type="SAM" id="SignalP"/>
    </source>
</evidence>
<keyword evidence="1" id="KW-0732">Signal</keyword>
<accession>A0A817AU28</accession>
<evidence type="ECO:0000313" key="2">
    <source>
        <dbReference type="EMBL" id="CAF2275842.1"/>
    </source>
</evidence>
<proteinExistence type="predicted"/>
<gene>
    <name evidence="2" type="ORF">DARMORV10_A04P15910.1</name>
</gene>
<dbReference type="Pfam" id="PF01190">
    <property type="entry name" value="Pollen_Ole_e_1"/>
    <property type="match status" value="1"/>
</dbReference>
<dbReference type="PANTHER" id="PTHR33935:SF22">
    <property type="entry name" value="OS10G0149400 PROTEIN"/>
    <property type="match status" value="1"/>
</dbReference>
<sequence>MRIRPGRGGGAFCLLFVLVLCSAVRSLGRDVDVVGYAESNKKIKSAHAYSGLRVTIECKAAETKDHFVTRGSGEVDETGKFSLNIPHDDMVGEDGNLKEACYAQLHSASGNPCPANDGLEAAKIVTLSKDGEKHVLGIKQNLKFSPELCFSKFLWDMPKFPLPPPLKLPPFPKIKKPCPPKIKLPPFLPIYKSPVVIPKKPCPPKIAHKPSVPIYKPPVPIYKPPVPIYKPPVVIPKKPCPPLPKPIYKPPVHIYKPPVVIPKKPCPPKAPVHYKPIYKPPVPIYKPPVVIPKKPCPPKAKVPIYKPPVPIYKPIYKPPVVIPKKPCPPLPKLPPFPPKYIPHPKFGKWPPFPSHP</sequence>
<organism evidence="2">
    <name type="scientific">Brassica napus</name>
    <name type="common">Rape</name>
    <dbReference type="NCBI Taxonomy" id="3708"/>
    <lineage>
        <taxon>Eukaryota</taxon>
        <taxon>Viridiplantae</taxon>
        <taxon>Streptophyta</taxon>
        <taxon>Embryophyta</taxon>
        <taxon>Tracheophyta</taxon>
        <taxon>Spermatophyta</taxon>
        <taxon>Magnoliopsida</taxon>
        <taxon>eudicotyledons</taxon>
        <taxon>Gunneridae</taxon>
        <taxon>Pentapetalae</taxon>
        <taxon>rosids</taxon>
        <taxon>malvids</taxon>
        <taxon>Brassicales</taxon>
        <taxon>Brassicaceae</taxon>
        <taxon>Brassiceae</taxon>
        <taxon>Brassica</taxon>
    </lineage>
</organism>
<dbReference type="Proteomes" id="UP001295469">
    <property type="component" value="Chromosome A04"/>
</dbReference>